<evidence type="ECO:0000313" key="1">
    <source>
        <dbReference type="EMBL" id="MBG8552071.1"/>
    </source>
</evidence>
<accession>A0ABS0KW59</accession>
<name>A0ABS0KW59_9BACT</name>
<proteinExistence type="predicted"/>
<dbReference type="InterPro" id="IPR036388">
    <property type="entry name" value="WH-like_DNA-bd_sf"/>
</dbReference>
<dbReference type="Gene3D" id="1.10.10.10">
    <property type="entry name" value="Winged helix-like DNA-binding domain superfamily/Winged helix DNA-binding domain"/>
    <property type="match status" value="1"/>
</dbReference>
<dbReference type="EMBL" id="JADWYK010000001">
    <property type="protein sequence ID" value="MBG8552071.1"/>
    <property type="molecule type" value="Genomic_DNA"/>
</dbReference>
<comment type="caution">
    <text evidence="1">The sequence shown here is derived from an EMBL/GenBank/DDBJ whole genome shotgun (WGS) entry which is preliminary data.</text>
</comment>
<dbReference type="RefSeq" id="WP_196953124.1">
    <property type="nucleotide sequence ID" value="NZ_JADWYK010000001.1"/>
</dbReference>
<reference evidence="1 2" key="1">
    <citation type="submission" date="2020-11" db="EMBL/GenBank/DDBJ databases">
        <title>Hymenobacter sp.</title>
        <authorList>
            <person name="Kim M.K."/>
        </authorList>
    </citation>
    <scope>NUCLEOTIDE SEQUENCE [LARGE SCALE GENOMIC DNA]</scope>
    <source>
        <strain evidence="1 2">BT594</strain>
    </source>
</reference>
<gene>
    <name evidence="1" type="ORF">I5L79_00855</name>
</gene>
<evidence type="ECO:0000313" key="2">
    <source>
        <dbReference type="Proteomes" id="UP000601099"/>
    </source>
</evidence>
<sequence>MTPPGNQPIGYWLKKLDELLTRRIQEAQHQAGFTRLGWQLLQTVSQTSPAPFEALAALAPFASPPEIQQLLEGFRAKGWLQKAQASYALTAAGQRLYQQRLEAQQRVREQVVRGISAEEYALTLAVLQRMAQNLAEPEAPQP</sequence>
<keyword evidence="2" id="KW-1185">Reference proteome</keyword>
<protein>
    <submittedName>
        <fullName evidence="1">Winged helix-turn-helix transcriptional regulator</fullName>
    </submittedName>
</protein>
<dbReference type="Proteomes" id="UP000601099">
    <property type="component" value="Unassembled WGS sequence"/>
</dbReference>
<dbReference type="InterPro" id="IPR036390">
    <property type="entry name" value="WH_DNA-bd_sf"/>
</dbReference>
<organism evidence="1 2">
    <name type="scientific">Hymenobacter guriensis</name>
    <dbReference type="NCBI Taxonomy" id="2793065"/>
    <lineage>
        <taxon>Bacteria</taxon>
        <taxon>Pseudomonadati</taxon>
        <taxon>Bacteroidota</taxon>
        <taxon>Cytophagia</taxon>
        <taxon>Cytophagales</taxon>
        <taxon>Hymenobacteraceae</taxon>
        <taxon>Hymenobacter</taxon>
    </lineage>
</organism>
<dbReference type="SUPFAM" id="SSF46785">
    <property type="entry name" value="Winged helix' DNA-binding domain"/>
    <property type="match status" value="1"/>
</dbReference>